<proteinExistence type="predicted"/>
<name>A0A1E7L959_9ACTN</name>
<dbReference type="AlphaFoldDB" id="A0A1E7L959"/>
<protein>
    <submittedName>
        <fullName evidence="1">Uncharacterized protein</fullName>
    </submittedName>
</protein>
<organism evidence="1 2">
    <name type="scientific">Streptomyces nanshensis</name>
    <dbReference type="NCBI Taxonomy" id="518642"/>
    <lineage>
        <taxon>Bacteria</taxon>
        <taxon>Bacillati</taxon>
        <taxon>Actinomycetota</taxon>
        <taxon>Actinomycetes</taxon>
        <taxon>Kitasatosporales</taxon>
        <taxon>Streptomycetaceae</taxon>
        <taxon>Streptomyces</taxon>
    </lineage>
</organism>
<comment type="caution">
    <text evidence="1">The sequence shown here is derived from an EMBL/GenBank/DDBJ whole genome shotgun (WGS) entry which is preliminary data.</text>
</comment>
<accession>A0A1E7L959</accession>
<evidence type="ECO:0000313" key="2">
    <source>
        <dbReference type="Proteomes" id="UP000176005"/>
    </source>
</evidence>
<evidence type="ECO:0000313" key="1">
    <source>
        <dbReference type="EMBL" id="OEV12631.1"/>
    </source>
</evidence>
<keyword evidence="2" id="KW-1185">Reference proteome</keyword>
<dbReference type="EMBL" id="LJGW01000128">
    <property type="protein sequence ID" value="OEV12631.1"/>
    <property type="molecule type" value="Genomic_DNA"/>
</dbReference>
<feature type="non-terminal residue" evidence="1">
    <location>
        <position position="161"/>
    </location>
</feature>
<reference evidence="1 2" key="1">
    <citation type="journal article" date="2016" name="Front. Microbiol.">
        <title>Comparative Genomics Analysis of Streptomyces Species Reveals Their Adaptation to the Marine Environment and Their Diversity at the Genomic Level.</title>
        <authorList>
            <person name="Tian X."/>
            <person name="Zhang Z."/>
            <person name="Yang T."/>
            <person name="Chen M."/>
            <person name="Li J."/>
            <person name="Chen F."/>
            <person name="Yang J."/>
            <person name="Li W."/>
            <person name="Zhang B."/>
            <person name="Zhang Z."/>
            <person name="Wu J."/>
            <person name="Zhang C."/>
            <person name="Long L."/>
            <person name="Xiao J."/>
        </authorList>
    </citation>
    <scope>NUCLEOTIDE SEQUENCE [LARGE SCALE GENOMIC DNA]</scope>
    <source>
        <strain evidence="1 2">SCSIO 10429</strain>
    </source>
</reference>
<gene>
    <name evidence="1" type="ORF">AN218_07495</name>
</gene>
<dbReference type="Proteomes" id="UP000176005">
    <property type="component" value="Unassembled WGS sequence"/>
</dbReference>
<sequence length="161" mass="17494">MELDEVADELYGLRPQEFTAARDERARRARADGQRELAADIRSLRRPTAAAWASNLLVREQGEQVAPLLRLGEELRGAHRRLDGRELRTLSHRQHQLVDALAGKAAALASDAGSPLGQQARQEVAQTLHAVLADPDAAREWAAGRLSKPLAAAPGFEAAAR</sequence>